<dbReference type="Gramene" id="KRH59106">
    <property type="protein sequence ID" value="KRH59106"/>
    <property type="gene ID" value="GLYMA_05G165700"/>
</dbReference>
<dbReference type="PANTHER" id="PTHR33499">
    <property type="entry name" value="OS12G0282400 PROTEIN-RELATED"/>
    <property type="match status" value="1"/>
</dbReference>
<name>K7KQM8_SOYBN</name>
<evidence type="ECO:0000256" key="1">
    <source>
        <dbReference type="SAM" id="MobiDB-lite"/>
    </source>
</evidence>
<feature type="region of interest" description="Disordered" evidence="1">
    <location>
        <begin position="113"/>
        <end position="137"/>
    </location>
</feature>
<reference evidence="2" key="3">
    <citation type="submission" date="2018-07" db="EMBL/GenBank/DDBJ databases">
        <title>WGS assembly of Glycine max.</title>
        <authorList>
            <person name="Schmutz J."/>
            <person name="Cannon S."/>
            <person name="Schlueter J."/>
            <person name="Ma J."/>
            <person name="Mitros T."/>
            <person name="Nelson W."/>
            <person name="Hyten D."/>
            <person name="Song Q."/>
            <person name="Thelen J."/>
            <person name="Cheng J."/>
            <person name="Xu D."/>
            <person name="Hellsten U."/>
            <person name="May G."/>
            <person name="Yu Y."/>
            <person name="Sakurai T."/>
            <person name="Umezawa T."/>
            <person name="Bhattacharyya M."/>
            <person name="Sandhu D."/>
            <person name="Valliyodan B."/>
            <person name="Lindquist E."/>
            <person name="Peto M."/>
            <person name="Grant D."/>
            <person name="Shu S."/>
            <person name="Goodstein D."/>
            <person name="Barry K."/>
            <person name="Futrell-Griggs M."/>
            <person name="Abernathy B."/>
            <person name="Du J."/>
            <person name="Tian Z."/>
            <person name="Zhu L."/>
            <person name="Gill N."/>
            <person name="Joshi T."/>
            <person name="Libault M."/>
            <person name="Sethuraman A."/>
            <person name="Zhang X."/>
            <person name="Shinozaki K."/>
            <person name="Nguyen H."/>
            <person name="Wing R."/>
            <person name="Cregan P."/>
            <person name="Specht J."/>
            <person name="Grimwood J."/>
            <person name="Rokhsar D."/>
            <person name="Stacey G."/>
            <person name="Shoemaker R."/>
            <person name="Jackson S."/>
        </authorList>
    </citation>
    <scope>NUCLEOTIDE SEQUENCE</scope>
    <source>
        <tissue evidence="2">Callus</tissue>
    </source>
</reference>
<dbReference type="InParanoid" id="K7KQM8"/>
<dbReference type="PANTHER" id="PTHR33499:SF43">
    <property type="entry name" value="TRANSPOSASE, PTTA_EN_SPM, PLANT"/>
    <property type="match status" value="1"/>
</dbReference>
<dbReference type="HOGENOM" id="CLU_495768_0_0_1"/>
<dbReference type="InterPro" id="IPR004252">
    <property type="entry name" value="Probable_transposase_24"/>
</dbReference>
<dbReference type="Proteomes" id="UP000008827">
    <property type="component" value="Chromosome 5"/>
</dbReference>
<gene>
    <name evidence="2" type="ORF">GLYMA_05G165700</name>
</gene>
<evidence type="ECO:0000313" key="3">
    <source>
        <dbReference type="EnsemblPlants" id="KRH59106"/>
    </source>
</evidence>
<sequence length="662" mass="75730">MKIFTRCSKNKKVDVEIQEAVSLVLSMVESANAREQYHRMLEKYRKAKHGHFSPLSCPVSDTRPCQCPTPTRHPYHILYFRYYSPVSMSISVFHRCITTCQFPCRQKLPNSFSGAMPKRKGRGRPKGSHVQKEVKESADGEFVIPPNIPLNVLKSDPDFIEEQEEGTIMPKKKGQGQPKGSQAKNCQESAHGNLNSCTNPSNMVEVAPGCEEPEDEVVPNKNGQEQPRGLRRQYCEENADCENFYSNPSNMMEVSPGYKEEKEDDITVQPKRKGRGQTRGLTLQRKRRKSADGKLDVLIHPTKLVAVGPGRNDFITDLSLIVRQNARLNVLQWKKVPQSTRDTIVQNILNNWRLRDTDMVRKAILRTAGRLYQNWRSRLHDYYLKFETKEEALKHVPDDINDSDWQFLVDYFSSPYFEIMSVQNKANKAKHRIHHTAGSKSFLAVSNDARDPVTGKEPDLQTFCQLTHKRGNGEWIDEASKEINDKVAEQTNEKRCQIEDSPEVVETTEQENIDTAFKTMVGKKSFMQGFGAGLRSSSSSSSTIQQLQAELDAQKKETENARKECNEIRARLVEVESCLEEERLKRKEIEARLSDRQNEMQEISSQVQTTIQAALSQYLPQKTEAQTSSKNKRKVAELEALLHEAEDVITDIRSELIRHRMD</sequence>
<evidence type="ECO:0000313" key="2">
    <source>
        <dbReference type="EMBL" id="KRH59106.1"/>
    </source>
</evidence>
<feature type="region of interest" description="Disordered" evidence="1">
    <location>
        <begin position="490"/>
        <end position="509"/>
    </location>
</feature>
<reference evidence="3" key="2">
    <citation type="submission" date="2018-02" db="UniProtKB">
        <authorList>
            <consortium name="EnsemblPlants"/>
        </authorList>
    </citation>
    <scope>IDENTIFICATION</scope>
    <source>
        <strain evidence="3">Williams 82</strain>
    </source>
</reference>
<dbReference type="EnsemblPlants" id="KRH59106">
    <property type="protein sequence ID" value="KRH59106"/>
    <property type="gene ID" value="GLYMA_05G165700"/>
</dbReference>
<proteinExistence type="predicted"/>
<reference evidence="2 3" key="1">
    <citation type="journal article" date="2010" name="Nature">
        <title>Genome sequence of the palaeopolyploid soybean.</title>
        <authorList>
            <person name="Schmutz J."/>
            <person name="Cannon S.B."/>
            <person name="Schlueter J."/>
            <person name="Ma J."/>
            <person name="Mitros T."/>
            <person name="Nelson W."/>
            <person name="Hyten D.L."/>
            <person name="Song Q."/>
            <person name="Thelen J.J."/>
            <person name="Cheng J."/>
            <person name="Xu D."/>
            <person name="Hellsten U."/>
            <person name="May G.D."/>
            <person name="Yu Y."/>
            <person name="Sakurai T."/>
            <person name="Umezawa T."/>
            <person name="Bhattacharyya M.K."/>
            <person name="Sandhu D."/>
            <person name="Valliyodan B."/>
            <person name="Lindquist E."/>
            <person name="Peto M."/>
            <person name="Grant D."/>
            <person name="Shu S."/>
            <person name="Goodstein D."/>
            <person name="Barry K."/>
            <person name="Futrell-Griggs M."/>
            <person name="Abernathy B."/>
            <person name="Du J."/>
            <person name="Tian Z."/>
            <person name="Zhu L."/>
            <person name="Gill N."/>
            <person name="Joshi T."/>
            <person name="Libault M."/>
            <person name="Sethuraman A."/>
            <person name="Zhang X.-C."/>
            <person name="Shinozaki K."/>
            <person name="Nguyen H.T."/>
            <person name="Wing R.A."/>
            <person name="Cregan P."/>
            <person name="Specht J."/>
            <person name="Grimwood J."/>
            <person name="Rokhsar D."/>
            <person name="Stacey G."/>
            <person name="Shoemaker R.C."/>
            <person name="Jackson S.A."/>
        </authorList>
    </citation>
    <scope>NUCLEOTIDE SEQUENCE [LARGE SCALE GENOMIC DNA]</scope>
    <source>
        <strain evidence="3">cv. Williams 82</strain>
        <tissue evidence="2">Callus</tissue>
    </source>
</reference>
<feature type="compositionally biased region" description="Basic residues" evidence="1">
    <location>
        <begin position="117"/>
        <end position="129"/>
    </location>
</feature>
<dbReference type="OMA" id="DINDSDW"/>
<feature type="region of interest" description="Disordered" evidence="1">
    <location>
        <begin position="260"/>
        <end position="287"/>
    </location>
</feature>
<evidence type="ECO:0000313" key="4">
    <source>
        <dbReference type="Proteomes" id="UP000008827"/>
    </source>
</evidence>
<dbReference type="eggNOG" id="ENOG502S7A6">
    <property type="taxonomic scope" value="Eukaryota"/>
</dbReference>
<organism evidence="3">
    <name type="scientific">Glycine max</name>
    <name type="common">Soybean</name>
    <name type="synonym">Glycine hispida</name>
    <dbReference type="NCBI Taxonomy" id="3847"/>
    <lineage>
        <taxon>Eukaryota</taxon>
        <taxon>Viridiplantae</taxon>
        <taxon>Streptophyta</taxon>
        <taxon>Embryophyta</taxon>
        <taxon>Tracheophyta</taxon>
        <taxon>Spermatophyta</taxon>
        <taxon>Magnoliopsida</taxon>
        <taxon>eudicotyledons</taxon>
        <taxon>Gunneridae</taxon>
        <taxon>Pentapetalae</taxon>
        <taxon>rosids</taxon>
        <taxon>fabids</taxon>
        <taxon>Fabales</taxon>
        <taxon>Fabaceae</taxon>
        <taxon>Papilionoideae</taxon>
        <taxon>50 kb inversion clade</taxon>
        <taxon>NPAAA clade</taxon>
        <taxon>indigoferoid/millettioid clade</taxon>
        <taxon>Phaseoleae</taxon>
        <taxon>Glycine</taxon>
        <taxon>Glycine subgen. Soja</taxon>
    </lineage>
</organism>
<feature type="compositionally biased region" description="Acidic residues" evidence="1">
    <location>
        <begin position="500"/>
        <end position="509"/>
    </location>
</feature>
<accession>K7KQM8</accession>
<keyword evidence="4" id="KW-1185">Reference proteome</keyword>
<feature type="region of interest" description="Disordered" evidence="1">
    <location>
        <begin position="532"/>
        <end position="551"/>
    </location>
</feature>
<dbReference type="EMBL" id="CM000838">
    <property type="protein sequence ID" value="KRH59106.1"/>
    <property type="molecule type" value="Genomic_DNA"/>
</dbReference>
<feature type="region of interest" description="Disordered" evidence="1">
    <location>
        <begin position="168"/>
        <end position="187"/>
    </location>
</feature>
<dbReference type="SMR" id="K7KQM8"/>
<dbReference type="AlphaFoldDB" id="K7KQM8"/>
<protein>
    <submittedName>
        <fullName evidence="2 3">Uncharacterized protein</fullName>
    </submittedName>
</protein>
<dbReference type="PaxDb" id="3847-GLYMA05G29901.1"/>
<dbReference type="Pfam" id="PF03004">
    <property type="entry name" value="Transposase_24"/>
    <property type="match status" value="1"/>
</dbReference>